<gene>
    <name evidence="3" type="ORF">SLS56_001088</name>
</gene>
<proteinExistence type="predicted"/>
<reference evidence="3 4" key="1">
    <citation type="submission" date="2024-02" db="EMBL/GenBank/DDBJ databases">
        <title>De novo assembly and annotation of 12 fungi associated with fruit tree decline syndrome in Ontario, Canada.</title>
        <authorList>
            <person name="Sulman M."/>
            <person name="Ellouze W."/>
            <person name="Ilyukhin E."/>
        </authorList>
    </citation>
    <scope>NUCLEOTIDE SEQUENCE [LARGE SCALE GENOMIC DNA]</scope>
    <source>
        <strain evidence="3 4">M1-105</strain>
    </source>
</reference>
<evidence type="ECO:0000313" key="3">
    <source>
        <dbReference type="EMBL" id="KAL1636505.1"/>
    </source>
</evidence>
<organism evidence="3 4">
    <name type="scientific">Neofusicoccum ribis</name>
    <dbReference type="NCBI Taxonomy" id="45134"/>
    <lineage>
        <taxon>Eukaryota</taxon>
        <taxon>Fungi</taxon>
        <taxon>Dikarya</taxon>
        <taxon>Ascomycota</taxon>
        <taxon>Pezizomycotina</taxon>
        <taxon>Dothideomycetes</taxon>
        <taxon>Dothideomycetes incertae sedis</taxon>
        <taxon>Botryosphaeriales</taxon>
        <taxon>Botryosphaeriaceae</taxon>
        <taxon>Neofusicoccum</taxon>
    </lineage>
</organism>
<feature type="domain" description="PH" evidence="1">
    <location>
        <begin position="161"/>
        <end position="201"/>
    </location>
</feature>
<dbReference type="Pfam" id="PF23076">
    <property type="entry name" value="PH_FT_C"/>
    <property type="match status" value="1"/>
</dbReference>
<accession>A0ABR3TAD7</accession>
<sequence>MDWSLLDLAKEAEDVASGLQIYVDDVPGYDRDFLAHISALFAISAELRHLEELVGHRSSRRAAARVTPELDLLCGSMELTMDSVKFDLFGAKAPANPRRAYEHLCAQFEREGRSFGGRLVAYQDLAVGLTDILQGDRELEDIDGVVLVVKQLKARQLPSIADRYDLWANLRFTFYERMVLFFCTAVALKRQDGVESPLGVEDFFQHGEDIEFSAEIEDDRYLHAFRVFRDRNTGAVRFEATARRGPMQKTPIWTAFVTQYIGMKGWMRRVGPRILSLSVLHPYVFCDNYSPPKGRDGHFELRFKLRSGTLKKSLVDPN</sequence>
<dbReference type="InterPro" id="IPR057082">
    <property type="entry name" value="PH_C"/>
</dbReference>
<dbReference type="EMBL" id="JAJVDC020000006">
    <property type="protein sequence ID" value="KAL1636505.1"/>
    <property type="molecule type" value="Genomic_DNA"/>
</dbReference>
<dbReference type="InterPro" id="IPR057081">
    <property type="entry name" value="PH_N"/>
</dbReference>
<keyword evidence="4" id="KW-1185">Reference proteome</keyword>
<dbReference type="Pfam" id="PF23074">
    <property type="entry name" value="PH_FT_N"/>
    <property type="match status" value="1"/>
</dbReference>
<name>A0ABR3TAD7_9PEZI</name>
<protein>
    <submittedName>
        <fullName evidence="3">Uncharacterized protein</fullName>
    </submittedName>
</protein>
<evidence type="ECO:0000259" key="2">
    <source>
        <dbReference type="Pfam" id="PF23076"/>
    </source>
</evidence>
<evidence type="ECO:0000313" key="4">
    <source>
        <dbReference type="Proteomes" id="UP001521116"/>
    </source>
</evidence>
<feature type="domain" description="PH" evidence="2">
    <location>
        <begin position="211"/>
        <end position="306"/>
    </location>
</feature>
<dbReference type="Proteomes" id="UP001521116">
    <property type="component" value="Unassembled WGS sequence"/>
</dbReference>
<evidence type="ECO:0000259" key="1">
    <source>
        <dbReference type="Pfam" id="PF23074"/>
    </source>
</evidence>
<comment type="caution">
    <text evidence="3">The sequence shown here is derived from an EMBL/GenBank/DDBJ whole genome shotgun (WGS) entry which is preliminary data.</text>
</comment>